<evidence type="ECO:0000313" key="4">
    <source>
        <dbReference type="Proteomes" id="UP000192596"/>
    </source>
</evidence>
<feature type="region of interest" description="Disordered" evidence="1">
    <location>
        <begin position="615"/>
        <end position="656"/>
    </location>
</feature>
<evidence type="ECO:0000313" key="3">
    <source>
        <dbReference type="EMBL" id="OQO09026.1"/>
    </source>
</evidence>
<dbReference type="Pfam" id="PF00168">
    <property type="entry name" value="C2"/>
    <property type="match status" value="1"/>
</dbReference>
<feature type="region of interest" description="Disordered" evidence="1">
    <location>
        <begin position="1"/>
        <end position="83"/>
    </location>
</feature>
<accession>A0A1V8TCB7</accession>
<dbReference type="Proteomes" id="UP000192596">
    <property type="component" value="Unassembled WGS sequence"/>
</dbReference>
<keyword evidence="4" id="KW-1185">Reference proteome</keyword>
<name>A0A1V8TCB7_9PEZI</name>
<gene>
    <name evidence="3" type="ORF">B0A48_05917</name>
</gene>
<reference evidence="4" key="1">
    <citation type="submission" date="2017-03" db="EMBL/GenBank/DDBJ databases">
        <title>Genomes of endolithic fungi from Antarctica.</title>
        <authorList>
            <person name="Coleine C."/>
            <person name="Masonjones S."/>
            <person name="Stajich J.E."/>
        </authorList>
    </citation>
    <scope>NUCLEOTIDE SEQUENCE [LARGE SCALE GENOMIC DNA]</scope>
    <source>
        <strain evidence="4">CCFEE 5527</strain>
    </source>
</reference>
<dbReference type="SMART" id="SM00239">
    <property type="entry name" value="C2"/>
    <property type="match status" value="1"/>
</dbReference>
<feature type="compositionally biased region" description="Basic and acidic residues" evidence="1">
    <location>
        <begin position="1"/>
        <end position="33"/>
    </location>
</feature>
<evidence type="ECO:0000256" key="1">
    <source>
        <dbReference type="SAM" id="MobiDB-lite"/>
    </source>
</evidence>
<dbReference type="InterPro" id="IPR000008">
    <property type="entry name" value="C2_dom"/>
</dbReference>
<protein>
    <recommendedName>
        <fullName evidence="2">C2 domain-containing protein</fullName>
    </recommendedName>
</protein>
<organism evidence="3 4">
    <name type="scientific">Cryoendolithus antarcticus</name>
    <dbReference type="NCBI Taxonomy" id="1507870"/>
    <lineage>
        <taxon>Eukaryota</taxon>
        <taxon>Fungi</taxon>
        <taxon>Dikarya</taxon>
        <taxon>Ascomycota</taxon>
        <taxon>Pezizomycotina</taxon>
        <taxon>Dothideomycetes</taxon>
        <taxon>Dothideomycetidae</taxon>
        <taxon>Cladosporiales</taxon>
        <taxon>Cladosporiaceae</taxon>
        <taxon>Cryoendolithus</taxon>
    </lineage>
</organism>
<feature type="compositionally biased region" description="Basic and acidic residues" evidence="1">
    <location>
        <begin position="619"/>
        <end position="631"/>
    </location>
</feature>
<dbReference type="OrthoDB" id="73919at2759"/>
<dbReference type="Gene3D" id="2.60.40.150">
    <property type="entry name" value="C2 domain"/>
    <property type="match status" value="1"/>
</dbReference>
<dbReference type="AlphaFoldDB" id="A0A1V8TCB7"/>
<evidence type="ECO:0000259" key="2">
    <source>
        <dbReference type="PROSITE" id="PS50004"/>
    </source>
</evidence>
<dbReference type="PANTHER" id="PTHR47800">
    <property type="entry name" value="C2 DOMAIN-CONTAINING PROTEIN"/>
    <property type="match status" value="1"/>
</dbReference>
<dbReference type="GO" id="GO:0010628">
    <property type="term" value="P:positive regulation of gene expression"/>
    <property type="evidence" value="ECO:0007669"/>
    <property type="project" value="TreeGrafter"/>
</dbReference>
<dbReference type="SUPFAM" id="SSF49562">
    <property type="entry name" value="C2 domain (Calcium/lipid-binding domain, CaLB)"/>
    <property type="match status" value="1"/>
</dbReference>
<dbReference type="InterPro" id="IPR035892">
    <property type="entry name" value="C2_domain_sf"/>
</dbReference>
<feature type="compositionally biased region" description="Basic and acidic residues" evidence="1">
    <location>
        <begin position="62"/>
        <end position="73"/>
    </location>
</feature>
<sequence>MSRNVDARPVVDGELAEHNTRQEDHGVINEKSPEQQSSSVSGALSDPPSKPEQDNDAAPKSGIEKKKDEKKGDGPAGGYDATPVPFHQAGYTLKFTIHRASNLPMADVNSLSSDPYVLAELKTDHQTRHKEDPPLQLRTPTIRRSTDPEWNVDWIVANVPASGFKLKLRLYDEDPADQDDRLGNVHVHVNSLSEHWEGLKEQRYAIGKRTGSKRAYAIRAVATCFRVAEHMHGYLYLSVSMVGPTPEDGQNGRLYTIGPQWWTRHYSPLLGRLANVQDPGNDALEKDHEKSKAKEESDGKDKDGKATKHYDFQANQIQLRGPTPAPLYHRFVEFKGWIKGMFTGHGIQGFLLSKALHHQHYRVYNFDRSTQWGHFEADPGEKVTRQFLDLVHWDQGGRMFTYILTLDALWRFTETGKEFGIDLLSKHTMHSDVSIYIAFSGEFFIRRLKHKDRPPPPEPSESTSQVHPPPHAENPAYSPDEISGGPPKQAEGPRDPANYELVIDNDSGTYRPNADLLPLLKDYLAANLPGLHIQVLDCNGDKEKMDKMKKAQREWKKKEGERIVYKQGSRSSSISSSDESDLEDLAEGESGGGAGHERGAFGQYARDRVMINNSKWNKVKRDYGGKGRRGSDAAVEDEEPSSGGKPEASANAGAAS</sequence>
<dbReference type="PANTHER" id="PTHR47800:SF5">
    <property type="entry name" value="FER-1-LIKE PROTEIN 6"/>
    <property type="match status" value="1"/>
</dbReference>
<feature type="compositionally biased region" description="Basic and acidic residues" evidence="1">
    <location>
        <begin position="553"/>
        <end position="564"/>
    </location>
</feature>
<dbReference type="PROSITE" id="PS50004">
    <property type="entry name" value="C2"/>
    <property type="match status" value="1"/>
</dbReference>
<dbReference type="EMBL" id="NAJO01000011">
    <property type="protein sequence ID" value="OQO09026.1"/>
    <property type="molecule type" value="Genomic_DNA"/>
</dbReference>
<proteinExistence type="predicted"/>
<feature type="region of interest" description="Disordered" evidence="1">
    <location>
        <begin position="449"/>
        <end position="505"/>
    </location>
</feature>
<feature type="region of interest" description="Disordered" evidence="1">
    <location>
        <begin position="553"/>
        <end position="603"/>
    </location>
</feature>
<comment type="caution">
    <text evidence="3">The sequence shown here is derived from an EMBL/GenBank/DDBJ whole genome shotgun (WGS) entry which is preliminary data.</text>
</comment>
<feature type="compositionally biased region" description="Basic and acidic residues" evidence="1">
    <location>
        <begin position="283"/>
        <end position="306"/>
    </location>
</feature>
<dbReference type="InParanoid" id="A0A1V8TCB7"/>
<feature type="region of interest" description="Disordered" evidence="1">
    <location>
        <begin position="277"/>
        <end position="306"/>
    </location>
</feature>
<feature type="domain" description="C2" evidence="2">
    <location>
        <begin position="75"/>
        <end position="204"/>
    </location>
</feature>
<dbReference type="STRING" id="1507870.A0A1V8TCB7"/>
<feature type="compositionally biased region" description="Acidic residues" evidence="1">
    <location>
        <begin position="578"/>
        <end position="587"/>
    </location>
</feature>